<reference evidence="2 3" key="1">
    <citation type="journal article" date="2019" name="Sci. Data">
        <title>Hybrid genome assembly and annotation of Danionella translucida.</title>
        <authorList>
            <person name="Kadobianskyi M."/>
            <person name="Schulze L."/>
            <person name="Schuelke M."/>
            <person name="Judkewitz B."/>
        </authorList>
    </citation>
    <scope>NUCLEOTIDE SEQUENCE [LARGE SCALE GENOMIC DNA]</scope>
    <source>
        <strain evidence="2 3">Bolton</strain>
    </source>
</reference>
<comment type="caution">
    <text evidence="2">The sequence shown here is derived from an EMBL/GenBank/DDBJ whole genome shotgun (WGS) entry which is preliminary data.</text>
</comment>
<dbReference type="STRING" id="623744.A0A553NMG1"/>
<evidence type="ECO:0000313" key="2">
    <source>
        <dbReference type="EMBL" id="TRY66607.1"/>
    </source>
</evidence>
<protein>
    <submittedName>
        <fullName evidence="2">Uncharacterized protein</fullName>
    </submittedName>
</protein>
<feature type="compositionally biased region" description="Basic and acidic residues" evidence="1">
    <location>
        <begin position="79"/>
        <end position="95"/>
    </location>
</feature>
<gene>
    <name evidence="2" type="ORF">DNTS_025350</name>
</gene>
<accession>A0A553NMG1</accession>
<keyword evidence="3" id="KW-1185">Reference proteome</keyword>
<name>A0A553NMG1_9TELE</name>
<feature type="region of interest" description="Disordered" evidence="1">
    <location>
        <begin position="28"/>
        <end position="119"/>
    </location>
</feature>
<dbReference type="OrthoDB" id="6162046at2759"/>
<feature type="region of interest" description="Disordered" evidence="1">
    <location>
        <begin position="422"/>
        <end position="443"/>
    </location>
</feature>
<feature type="non-terminal residue" evidence="2">
    <location>
        <position position="1"/>
    </location>
</feature>
<evidence type="ECO:0000256" key="1">
    <source>
        <dbReference type="SAM" id="MobiDB-lite"/>
    </source>
</evidence>
<feature type="non-terminal residue" evidence="2">
    <location>
        <position position="443"/>
    </location>
</feature>
<dbReference type="Proteomes" id="UP000316079">
    <property type="component" value="Unassembled WGS sequence"/>
</dbReference>
<sequence>TKVGFHAESKHPLLPDMKYEAQGIHINQRHGHKSCNSSQMKGEKSGQVRYHPGSLCSPQLNRGALSPLPPISAQKKTQVKKDDLHAFEMKSEKEPNSYSTTNDQDKMACNKKEEKEPPKDRKILKISLDTRQPRMSPLPETEVQRGPALPCEDHVETAESTTPIFPHLSNQTNTHNSHGRCSWRENGGAEREKSILRSVCVDSSLDYSPLSRVNYYGGHMEGSPQMRAAGAETHVKRANGKTDPSISIFHVPPNNCSQLVKSGSDMTLPVNKPEFKDKGSCENVPRRELQHRHPALKVETRRDGSSERRLRRKVLLLIPAETQHPDDNQPQEELHGIPVPQAHVCDDGLCVREQKPLDTFTDGRCRVIEMELTGVLVMLSESCASVIPSDISPAPGPLPALLGRRGPGRQSSMAVYRQILQEHADTSETQTGNSRGTIPLELR</sequence>
<dbReference type="AlphaFoldDB" id="A0A553NMG1"/>
<dbReference type="EMBL" id="SRMA01026835">
    <property type="protein sequence ID" value="TRY66607.1"/>
    <property type="molecule type" value="Genomic_DNA"/>
</dbReference>
<feature type="compositionally biased region" description="Basic and acidic residues" evidence="1">
    <location>
        <begin position="103"/>
        <end position="119"/>
    </location>
</feature>
<feature type="compositionally biased region" description="Polar residues" evidence="1">
    <location>
        <begin position="427"/>
        <end position="436"/>
    </location>
</feature>
<proteinExistence type="predicted"/>
<evidence type="ECO:0000313" key="3">
    <source>
        <dbReference type="Proteomes" id="UP000316079"/>
    </source>
</evidence>
<organism evidence="2 3">
    <name type="scientific">Danionella cerebrum</name>
    <dbReference type="NCBI Taxonomy" id="2873325"/>
    <lineage>
        <taxon>Eukaryota</taxon>
        <taxon>Metazoa</taxon>
        <taxon>Chordata</taxon>
        <taxon>Craniata</taxon>
        <taxon>Vertebrata</taxon>
        <taxon>Euteleostomi</taxon>
        <taxon>Actinopterygii</taxon>
        <taxon>Neopterygii</taxon>
        <taxon>Teleostei</taxon>
        <taxon>Ostariophysi</taxon>
        <taxon>Cypriniformes</taxon>
        <taxon>Danionidae</taxon>
        <taxon>Danioninae</taxon>
        <taxon>Danionella</taxon>
    </lineage>
</organism>